<gene>
    <name evidence="1" type="ORF">PGLA1383_LOCUS19901</name>
    <name evidence="2" type="ORF">PGLA2088_LOCUS36304</name>
</gene>
<comment type="caution">
    <text evidence="2">The sequence shown here is derived from an EMBL/GenBank/DDBJ whole genome shotgun (WGS) entry which is preliminary data.</text>
</comment>
<evidence type="ECO:0000313" key="1">
    <source>
        <dbReference type="EMBL" id="CAE8601613.1"/>
    </source>
</evidence>
<accession>A0A813KT05</accession>
<dbReference type="EMBL" id="CAJNNW010032107">
    <property type="protein sequence ID" value="CAE8711087.1"/>
    <property type="molecule type" value="Genomic_DNA"/>
</dbReference>
<organism evidence="2 3">
    <name type="scientific">Polarella glacialis</name>
    <name type="common">Dinoflagellate</name>
    <dbReference type="NCBI Taxonomy" id="89957"/>
    <lineage>
        <taxon>Eukaryota</taxon>
        <taxon>Sar</taxon>
        <taxon>Alveolata</taxon>
        <taxon>Dinophyceae</taxon>
        <taxon>Suessiales</taxon>
        <taxon>Suessiaceae</taxon>
        <taxon>Polarella</taxon>
    </lineage>
</organism>
<proteinExistence type="predicted"/>
<keyword evidence="4" id="KW-1185">Reference proteome</keyword>
<dbReference type="AlphaFoldDB" id="A0A813KT05"/>
<dbReference type="EMBL" id="CAJNNV010013351">
    <property type="protein sequence ID" value="CAE8601613.1"/>
    <property type="molecule type" value="Genomic_DNA"/>
</dbReference>
<evidence type="ECO:0000313" key="4">
    <source>
        <dbReference type="Proteomes" id="UP000654075"/>
    </source>
</evidence>
<evidence type="ECO:0000313" key="3">
    <source>
        <dbReference type="Proteomes" id="UP000626109"/>
    </source>
</evidence>
<dbReference type="Proteomes" id="UP000626109">
    <property type="component" value="Unassembled WGS sequence"/>
</dbReference>
<protein>
    <submittedName>
        <fullName evidence="2">Uncharacterized protein</fullName>
    </submittedName>
</protein>
<name>A0A813KT05_POLGL</name>
<reference evidence="2" key="1">
    <citation type="submission" date="2021-02" db="EMBL/GenBank/DDBJ databases">
        <authorList>
            <person name="Dougan E. K."/>
            <person name="Rhodes N."/>
            <person name="Thang M."/>
            <person name="Chan C."/>
        </authorList>
    </citation>
    <scope>NUCLEOTIDE SEQUENCE</scope>
</reference>
<sequence>MLYNARPRRGWQATAMVLLAVLTFCASTRWMRSHIDLYVEGLNIYVWAPPRVLQFFAGMFFAQLAKELPEHLKSWPGWPYISDLCLGMAFVVVDTSDSAMPTLAEDWFLTPLFGLHALSCSLTESSLARPDKSGDLKRGYLDTLLSSHLLVDAAQYSFGAYILQSPVRLSITYLLQCLSMSLPAAFWIMQLASCWIAGMALTKFVENLVARVISSLLNARA</sequence>
<evidence type="ECO:0000313" key="2">
    <source>
        <dbReference type="EMBL" id="CAE8711087.1"/>
    </source>
</evidence>
<dbReference type="Proteomes" id="UP000654075">
    <property type="component" value="Unassembled WGS sequence"/>
</dbReference>